<comment type="caution">
    <text evidence="7">The sequence shown here is derived from an EMBL/GenBank/DDBJ whole genome shotgun (WGS) entry which is preliminary data.</text>
</comment>
<dbReference type="InterPro" id="IPR033462">
    <property type="entry name" value="Cache_3-Cache_2"/>
</dbReference>
<dbReference type="SUPFAM" id="SSF103190">
    <property type="entry name" value="Sensory domain-like"/>
    <property type="match status" value="1"/>
</dbReference>
<gene>
    <name evidence="7" type="ORF">DK846_04905</name>
</gene>
<dbReference type="PANTHER" id="PTHR32089">
    <property type="entry name" value="METHYL-ACCEPTING CHEMOTAXIS PROTEIN MCPB"/>
    <property type="match status" value="1"/>
</dbReference>
<dbReference type="InterPro" id="IPR004089">
    <property type="entry name" value="MCPsignal_dom"/>
</dbReference>
<evidence type="ECO:0000259" key="5">
    <source>
        <dbReference type="PROSITE" id="PS50111"/>
    </source>
</evidence>
<dbReference type="CDD" id="cd12912">
    <property type="entry name" value="PDC2_MCP_like"/>
    <property type="match status" value="1"/>
</dbReference>
<protein>
    <submittedName>
        <fullName evidence="7">Methyl-accepting chemotaxis protein</fullName>
    </submittedName>
</protein>
<dbReference type="Gene3D" id="3.30.450.20">
    <property type="entry name" value="PAS domain"/>
    <property type="match status" value="1"/>
</dbReference>
<dbReference type="Proteomes" id="UP000245657">
    <property type="component" value="Unassembled WGS sequence"/>
</dbReference>
<dbReference type="GO" id="GO:0007165">
    <property type="term" value="P:signal transduction"/>
    <property type="evidence" value="ECO:0007669"/>
    <property type="project" value="UniProtKB-KW"/>
</dbReference>
<dbReference type="SMART" id="SM00304">
    <property type="entry name" value="HAMP"/>
    <property type="match status" value="2"/>
</dbReference>
<dbReference type="PROSITE" id="PS50885">
    <property type="entry name" value="HAMP"/>
    <property type="match status" value="1"/>
</dbReference>
<evidence type="ECO:0000256" key="2">
    <source>
        <dbReference type="ARBA" id="ARBA00029447"/>
    </source>
</evidence>
<dbReference type="Pfam" id="PF00015">
    <property type="entry name" value="MCPsignal"/>
    <property type="match status" value="1"/>
</dbReference>
<feature type="transmembrane region" description="Helical" evidence="4">
    <location>
        <begin position="12"/>
        <end position="34"/>
    </location>
</feature>
<evidence type="ECO:0000259" key="6">
    <source>
        <dbReference type="PROSITE" id="PS50885"/>
    </source>
</evidence>
<dbReference type="SMART" id="SM00283">
    <property type="entry name" value="MA"/>
    <property type="match status" value="1"/>
</dbReference>
<dbReference type="Gene3D" id="1.10.287.950">
    <property type="entry name" value="Methyl-accepting chemotaxis protein"/>
    <property type="match status" value="1"/>
</dbReference>
<dbReference type="SUPFAM" id="SSF58104">
    <property type="entry name" value="Methyl-accepting chemotaxis protein (MCP) signaling domain"/>
    <property type="match status" value="1"/>
</dbReference>
<proteinExistence type="inferred from homology"/>
<dbReference type="Pfam" id="PF00672">
    <property type="entry name" value="HAMP"/>
    <property type="match status" value="1"/>
</dbReference>
<dbReference type="PROSITE" id="PS50111">
    <property type="entry name" value="CHEMOTAXIS_TRANSDUC_2"/>
    <property type="match status" value="1"/>
</dbReference>
<dbReference type="Pfam" id="PF17201">
    <property type="entry name" value="Cache_3-Cache_2"/>
    <property type="match status" value="1"/>
</dbReference>
<dbReference type="InterPro" id="IPR003660">
    <property type="entry name" value="HAMP_dom"/>
</dbReference>
<dbReference type="EMBL" id="QGMY01000003">
    <property type="protein sequence ID" value="PWR73260.1"/>
    <property type="molecule type" value="Genomic_DNA"/>
</dbReference>
<keyword evidence="4" id="KW-1133">Transmembrane helix</keyword>
<sequence>MIQFFRDLRVGTKILVICLFLAIIPTLLLGVVAYSSSSSVINEQIETLLETQVQDMKGWTNDVYKLTRVKVNSDLNVLKQNFYSKGTPSIVDGNMTLIDRNGNRYVVNNNFEIVDKVQELVGGAATVFQVYNNSYAVRISTNVIGTDGERAVGTHLTDNVYDVAVKKGETYYGRRDLFGKNYVTAYEPIKDQNGEVIGVLFAGTEEGQTLDIVKKSINETTVGKHGYMYVFDGSGNVLIHPALAGQNISDMKYIREMFDKKEGSIAHNYNGTMVFDAYTYYEPLDWYIVSRADLSDFSGPIDTLRNTIFALVTASILLGAIIAIMFGRSISVPLQQVVVMIKELRNGHVSARLKIHRQDEIGIMAATMDEFADDLQTNVVETIKKIATGEYIIEFSEPVDDRDEIRPALRMMVESLDHLHKETIKLTNVARAGDLSVRGDETAFSGGYRMIIAGFNKTLETITEPVNEAMRLARYYASGDFTARFDETIPVAGEFVAYRDALNTIGIELSRLMKLITEELYEGVSVLSSASSEILTVTTQLSSASYQTAETVNETSDTVEAVRKKTELANQKTKAVSEKALRAIQVSGEGQRSVQEILDGMNHIQRQMDMIGINVIKLSEQSQAIGEIIATVTEISDQSNFLAVNASIEAAKAGEFGKGFAVVAHEIHNLAQQSKQATANIRTILTDIQRGVTSTVVSTERGTKTVADAARLTSDAREAIEVLTRTSADSSQEALEIATSIQDQVAGMDQISMAIEKIRDAAQKNLDTTRKAEKTAEDLHELGVRLKKITEQYHV</sequence>
<feature type="transmembrane region" description="Helical" evidence="4">
    <location>
        <begin position="308"/>
        <end position="326"/>
    </location>
</feature>
<feature type="domain" description="Methyl-accepting transducer" evidence="5">
    <location>
        <begin position="523"/>
        <end position="759"/>
    </location>
</feature>
<dbReference type="Gene3D" id="1.20.120.1530">
    <property type="match status" value="1"/>
</dbReference>
<evidence type="ECO:0000313" key="7">
    <source>
        <dbReference type="EMBL" id="PWR73260.1"/>
    </source>
</evidence>
<evidence type="ECO:0000256" key="4">
    <source>
        <dbReference type="SAM" id="Phobius"/>
    </source>
</evidence>
<dbReference type="CDD" id="cd06225">
    <property type="entry name" value="HAMP"/>
    <property type="match status" value="1"/>
</dbReference>
<keyword evidence="4" id="KW-0472">Membrane</keyword>
<dbReference type="OrthoDB" id="8523at2157"/>
<organism evidence="7 8">
    <name type="scientific">Methanospirillum lacunae</name>
    <dbReference type="NCBI Taxonomy" id="668570"/>
    <lineage>
        <taxon>Archaea</taxon>
        <taxon>Methanobacteriati</taxon>
        <taxon>Methanobacteriota</taxon>
        <taxon>Stenosarchaea group</taxon>
        <taxon>Methanomicrobia</taxon>
        <taxon>Methanomicrobiales</taxon>
        <taxon>Methanospirillaceae</taxon>
        <taxon>Methanospirillum</taxon>
    </lineage>
</organism>
<keyword evidence="4" id="KW-0812">Transmembrane</keyword>
<evidence type="ECO:0000313" key="8">
    <source>
        <dbReference type="Proteomes" id="UP000245657"/>
    </source>
</evidence>
<accession>A0A2V2N3X3</accession>
<dbReference type="GO" id="GO:0016020">
    <property type="term" value="C:membrane"/>
    <property type="evidence" value="ECO:0007669"/>
    <property type="project" value="InterPro"/>
</dbReference>
<comment type="similarity">
    <text evidence="2">Belongs to the methyl-accepting chemotaxis (MCP) protein family.</text>
</comment>
<dbReference type="Pfam" id="PF18947">
    <property type="entry name" value="HAMP_2"/>
    <property type="match status" value="1"/>
</dbReference>
<keyword evidence="1 3" id="KW-0807">Transducer</keyword>
<keyword evidence="8" id="KW-1185">Reference proteome</keyword>
<name>A0A2V2N3X3_9EURY</name>
<evidence type="ECO:0000256" key="1">
    <source>
        <dbReference type="ARBA" id="ARBA00023224"/>
    </source>
</evidence>
<feature type="domain" description="HAMP" evidence="6">
    <location>
        <begin position="328"/>
        <end position="380"/>
    </location>
</feature>
<dbReference type="AlphaFoldDB" id="A0A2V2N3X3"/>
<dbReference type="InterPro" id="IPR029151">
    <property type="entry name" value="Sensor-like_sf"/>
</dbReference>
<evidence type="ECO:0000256" key="3">
    <source>
        <dbReference type="PROSITE-ProRule" id="PRU00284"/>
    </source>
</evidence>
<dbReference type="PANTHER" id="PTHR32089:SF112">
    <property type="entry name" value="LYSOZYME-LIKE PROTEIN-RELATED"/>
    <property type="match status" value="1"/>
</dbReference>
<reference evidence="7 8" key="1">
    <citation type="submission" date="2018-05" db="EMBL/GenBank/DDBJ databases">
        <title>Draft genome of Methanospirillum lacunae Ki8-1.</title>
        <authorList>
            <person name="Dueholm M.S."/>
            <person name="Nielsen P.H."/>
            <person name="Bakmann L.F."/>
            <person name="Otzen D.E."/>
        </authorList>
    </citation>
    <scope>NUCLEOTIDE SEQUENCE [LARGE SCALE GENOMIC DNA]</scope>
    <source>
        <strain evidence="7 8">Ki8-1</strain>
    </source>
</reference>